<evidence type="ECO:0000313" key="2">
    <source>
        <dbReference type="Proteomes" id="UP001177003"/>
    </source>
</evidence>
<dbReference type="Proteomes" id="UP001177003">
    <property type="component" value="Chromosome 7"/>
</dbReference>
<reference evidence="1" key="1">
    <citation type="submission" date="2023-04" db="EMBL/GenBank/DDBJ databases">
        <authorList>
            <person name="Vijverberg K."/>
            <person name="Xiong W."/>
            <person name="Schranz E."/>
        </authorList>
    </citation>
    <scope>NUCLEOTIDE SEQUENCE</scope>
</reference>
<proteinExistence type="predicted"/>
<accession>A0AA35ZLJ5</accession>
<protein>
    <submittedName>
        <fullName evidence="1">Uncharacterized protein</fullName>
    </submittedName>
</protein>
<gene>
    <name evidence="1" type="ORF">LSALG_LOCUS33396</name>
</gene>
<dbReference type="EMBL" id="OX465083">
    <property type="protein sequence ID" value="CAI9294409.1"/>
    <property type="molecule type" value="Genomic_DNA"/>
</dbReference>
<name>A0AA35ZLJ5_LACSI</name>
<evidence type="ECO:0000313" key="1">
    <source>
        <dbReference type="EMBL" id="CAI9294409.1"/>
    </source>
</evidence>
<keyword evidence="2" id="KW-1185">Reference proteome</keyword>
<sequence length="138" mass="15745">MLLTDVLGFTIDDSRTKNQSSISVTNKSAINYCHQTCEQYRQPLITATQPKLPGAGGPYLLSVLNVRTYSLFVDEEGRKELHYPTYNISYIVDDWLGINTILSHDTKKSPTILTYAGYYCIGSRSHMSLFWRHLKKGY</sequence>
<organism evidence="1 2">
    <name type="scientific">Lactuca saligna</name>
    <name type="common">Willowleaf lettuce</name>
    <dbReference type="NCBI Taxonomy" id="75948"/>
    <lineage>
        <taxon>Eukaryota</taxon>
        <taxon>Viridiplantae</taxon>
        <taxon>Streptophyta</taxon>
        <taxon>Embryophyta</taxon>
        <taxon>Tracheophyta</taxon>
        <taxon>Spermatophyta</taxon>
        <taxon>Magnoliopsida</taxon>
        <taxon>eudicotyledons</taxon>
        <taxon>Gunneridae</taxon>
        <taxon>Pentapetalae</taxon>
        <taxon>asterids</taxon>
        <taxon>campanulids</taxon>
        <taxon>Asterales</taxon>
        <taxon>Asteraceae</taxon>
        <taxon>Cichorioideae</taxon>
        <taxon>Cichorieae</taxon>
        <taxon>Lactucinae</taxon>
        <taxon>Lactuca</taxon>
    </lineage>
</organism>
<dbReference type="AlphaFoldDB" id="A0AA35ZLJ5"/>